<accession>A0AAD4N1M8</accession>
<dbReference type="EMBL" id="JAKKPZ010000012">
    <property type="protein sequence ID" value="KAI1714842.1"/>
    <property type="molecule type" value="Genomic_DNA"/>
</dbReference>
<evidence type="ECO:0000256" key="1">
    <source>
        <dbReference type="SAM" id="Coils"/>
    </source>
</evidence>
<gene>
    <name evidence="3" type="ORF">DdX_08110</name>
</gene>
<keyword evidence="4" id="KW-1185">Reference proteome</keyword>
<keyword evidence="1" id="KW-0175">Coiled coil</keyword>
<evidence type="ECO:0000313" key="3">
    <source>
        <dbReference type="EMBL" id="KAI1714842.1"/>
    </source>
</evidence>
<evidence type="ECO:0000313" key="4">
    <source>
        <dbReference type="Proteomes" id="UP001201812"/>
    </source>
</evidence>
<feature type="coiled-coil region" evidence="1">
    <location>
        <begin position="91"/>
        <end position="125"/>
    </location>
</feature>
<protein>
    <submittedName>
        <fullName evidence="3">Uncharacterized protein</fullName>
    </submittedName>
</protein>
<dbReference type="AlphaFoldDB" id="A0AAD4N1M8"/>
<feature type="chain" id="PRO_5042102913" evidence="2">
    <location>
        <begin position="22"/>
        <end position="217"/>
    </location>
</feature>
<sequence>MLTKSLCLVALFVLVVPSLFASAELPAKTKTYQEVQQARHAMIVAKSNVAAQTAKLKAKEIHLNSSRTIQQRQAKVVETAEQQWNEAKIAAEQASNIFVEKEMELNKLEVQYNALVAQEKAAREASKALKFTAKAAQKANDAKVIQQKRAQDQLLTTTLTVADLITTTAATTTTAAAPTPAVIVVNAETTAAPTVNTETSAPATSLVPVVYVPVVAQ</sequence>
<reference evidence="3" key="1">
    <citation type="submission" date="2022-01" db="EMBL/GenBank/DDBJ databases">
        <title>Genome Sequence Resource for Two Populations of Ditylenchus destructor, the Migratory Endoparasitic Phytonematode.</title>
        <authorList>
            <person name="Zhang H."/>
            <person name="Lin R."/>
            <person name="Xie B."/>
        </authorList>
    </citation>
    <scope>NUCLEOTIDE SEQUENCE</scope>
    <source>
        <strain evidence="3">BazhouSP</strain>
    </source>
</reference>
<comment type="caution">
    <text evidence="3">The sequence shown here is derived from an EMBL/GenBank/DDBJ whole genome shotgun (WGS) entry which is preliminary data.</text>
</comment>
<feature type="signal peptide" evidence="2">
    <location>
        <begin position="1"/>
        <end position="21"/>
    </location>
</feature>
<proteinExistence type="predicted"/>
<organism evidence="3 4">
    <name type="scientific">Ditylenchus destructor</name>
    <dbReference type="NCBI Taxonomy" id="166010"/>
    <lineage>
        <taxon>Eukaryota</taxon>
        <taxon>Metazoa</taxon>
        <taxon>Ecdysozoa</taxon>
        <taxon>Nematoda</taxon>
        <taxon>Chromadorea</taxon>
        <taxon>Rhabditida</taxon>
        <taxon>Tylenchina</taxon>
        <taxon>Tylenchomorpha</taxon>
        <taxon>Sphaerularioidea</taxon>
        <taxon>Anguinidae</taxon>
        <taxon>Anguininae</taxon>
        <taxon>Ditylenchus</taxon>
    </lineage>
</organism>
<dbReference type="Proteomes" id="UP001201812">
    <property type="component" value="Unassembled WGS sequence"/>
</dbReference>
<keyword evidence="2" id="KW-0732">Signal</keyword>
<name>A0AAD4N1M8_9BILA</name>
<evidence type="ECO:0000256" key="2">
    <source>
        <dbReference type="SAM" id="SignalP"/>
    </source>
</evidence>